<keyword evidence="6 9" id="KW-1133">Transmembrane helix</keyword>
<feature type="transmembrane region" description="Helical" evidence="9">
    <location>
        <begin position="413"/>
        <end position="432"/>
    </location>
</feature>
<name>A0ABN0ZI00_9BACI</name>
<dbReference type="Pfam" id="PF03553">
    <property type="entry name" value="Na_H_antiporter"/>
    <property type="match status" value="2"/>
</dbReference>
<evidence type="ECO:0000256" key="6">
    <source>
        <dbReference type="ARBA" id="ARBA00022989"/>
    </source>
</evidence>
<feature type="transmembrane region" description="Helical" evidence="9">
    <location>
        <begin position="273"/>
        <end position="293"/>
    </location>
</feature>
<feature type="transmembrane region" description="Helical" evidence="9">
    <location>
        <begin position="368"/>
        <end position="393"/>
    </location>
</feature>
<accession>A0ABN0ZI00</accession>
<feature type="transmembrane region" description="Helical" evidence="9">
    <location>
        <begin position="323"/>
        <end position="340"/>
    </location>
</feature>
<feature type="domain" description="Na+/H+ antiporter NhaC-like C-terminal" evidence="10">
    <location>
        <begin position="257"/>
        <end position="461"/>
    </location>
</feature>
<gene>
    <name evidence="11" type="ORF">GCM10008983_26110</name>
</gene>
<keyword evidence="5 9" id="KW-0812">Transmembrane</keyword>
<keyword evidence="7 9" id="KW-0472">Membrane</keyword>
<dbReference type="RefSeq" id="WP_343753932.1">
    <property type="nucleotide sequence ID" value="NZ_BAAADM010000055.1"/>
</dbReference>
<comment type="similarity">
    <text evidence="8">Belongs to the NhaC Na(+)/H(+) (TC 2.A.35) antiporter family.</text>
</comment>
<evidence type="ECO:0000256" key="4">
    <source>
        <dbReference type="ARBA" id="ARBA00022475"/>
    </source>
</evidence>
<evidence type="ECO:0000256" key="5">
    <source>
        <dbReference type="ARBA" id="ARBA00022692"/>
    </source>
</evidence>
<dbReference type="Proteomes" id="UP001501459">
    <property type="component" value="Unassembled WGS sequence"/>
</dbReference>
<feature type="transmembrane region" description="Helical" evidence="9">
    <location>
        <begin position="213"/>
        <end position="236"/>
    </location>
</feature>
<evidence type="ECO:0000256" key="9">
    <source>
        <dbReference type="SAM" id="Phobius"/>
    </source>
</evidence>
<feature type="transmembrane region" description="Helical" evidence="9">
    <location>
        <begin position="160"/>
        <end position="181"/>
    </location>
</feature>
<feature type="domain" description="Na+/H+ antiporter NhaC-like C-terminal" evidence="10">
    <location>
        <begin position="36"/>
        <end position="229"/>
    </location>
</feature>
<feature type="transmembrane region" description="Helical" evidence="9">
    <location>
        <begin position="452"/>
        <end position="477"/>
    </location>
</feature>
<dbReference type="PANTHER" id="PTHR33451:SF3">
    <property type="entry name" value="MALATE-2H(+)_NA(+)-LACTATE ANTIPORTER"/>
    <property type="match status" value="1"/>
</dbReference>
<evidence type="ECO:0000259" key="10">
    <source>
        <dbReference type="Pfam" id="PF03553"/>
    </source>
</evidence>
<dbReference type="EMBL" id="BAAADM010000055">
    <property type="protein sequence ID" value="GAA0446952.1"/>
    <property type="molecule type" value="Genomic_DNA"/>
</dbReference>
<evidence type="ECO:0000313" key="11">
    <source>
        <dbReference type="EMBL" id="GAA0446952.1"/>
    </source>
</evidence>
<feature type="transmembrane region" description="Helical" evidence="9">
    <location>
        <begin position="128"/>
        <end position="148"/>
    </location>
</feature>
<sequence>MSNKEEMDKATGDKTIQRLDFRTGAFGAAVPLLFFVVWAITISVMDLSSEVALVMGAVIGLTLGLLLCKSKWEDYAQGLFDGLAQPVGVIAMVAWFYAGMFAQVLQVGGLVEGLVWIGSATGVEGGSFVALTFLLAAVFSTAVGTGYGTTVAFCTLMYPAGIAVGADPVLLFAGILAGAVFGDNLAPVSDTTIVSATTQDADVPGVVRSRFKYAIIAAVPTVIIFAIFGGGGSAAADTAAVDSVIESVNPSGLIMLIPFAIVLILALTGQHLITSLTWGIISAIPMIWMLDFFDLAEIGNVLSFNPDSDTVVEGALVKGITGYFNMAILILLIVAAAHLLRLGGTMEAITEGLIRWIKTSVRKAEVSMWAIVALMNSSITINTAAEIAAAPFVKEIGSRYKIHRYRMANMLDAMTSALGYIFPWGAPVLLGFSTMKTVQDDYPWLPIVDPGAVFPFVFQGWFLVIIMLIAALTGLGLRFEGKSGEELKEKPRD</sequence>
<keyword evidence="4" id="KW-1003">Cell membrane</keyword>
<comment type="caution">
    <text evidence="11">The sequence shown here is derived from an EMBL/GenBank/DDBJ whole genome shotgun (WGS) entry which is preliminary data.</text>
</comment>
<keyword evidence="12" id="KW-1185">Reference proteome</keyword>
<protein>
    <submittedName>
        <fullName evidence="11">Na+/H+ antiporter NhaC family protein</fullName>
    </submittedName>
</protein>
<organism evidence="11 12">
    <name type="scientific">Lentibacillus halophilus</name>
    <dbReference type="NCBI Taxonomy" id="295065"/>
    <lineage>
        <taxon>Bacteria</taxon>
        <taxon>Bacillati</taxon>
        <taxon>Bacillota</taxon>
        <taxon>Bacilli</taxon>
        <taxon>Bacillales</taxon>
        <taxon>Bacillaceae</taxon>
        <taxon>Lentibacillus</taxon>
    </lineage>
</organism>
<feature type="transmembrane region" description="Helical" evidence="9">
    <location>
        <begin position="21"/>
        <end position="45"/>
    </location>
</feature>
<evidence type="ECO:0000256" key="3">
    <source>
        <dbReference type="ARBA" id="ARBA00022449"/>
    </source>
</evidence>
<keyword evidence="3" id="KW-0050">Antiport</keyword>
<dbReference type="InterPro" id="IPR018461">
    <property type="entry name" value="Na/H_Antiport_NhaC-like_C"/>
</dbReference>
<comment type="subcellular location">
    <subcellularLocation>
        <location evidence="1">Cell membrane</location>
        <topology evidence="1">Multi-pass membrane protein</topology>
    </subcellularLocation>
</comment>
<feature type="transmembrane region" description="Helical" evidence="9">
    <location>
        <begin position="89"/>
        <end position="108"/>
    </location>
</feature>
<reference evidence="11 12" key="1">
    <citation type="journal article" date="2019" name="Int. J. Syst. Evol. Microbiol.">
        <title>The Global Catalogue of Microorganisms (GCM) 10K type strain sequencing project: providing services to taxonomists for standard genome sequencing and annotation.</title>
        <authorList>
            <consortium name="The Broad Institute Genomics Platform"/>
            <consortium name="The Broad Institute Genome Sequencing Center for Infectious Disease"/>
            <person name="Wu L."/>
            <person name="Ma J."/>
        </authorList>
    </citation>
    <scope>NUCLEOTIDE SEQUENCE [LARGE SCALE GENOMIC DNA]</scope>
    <source>
        <strain evidence="11 12">JCM 12149</strain>
    </source>
</reference>
<proteinExistence type="inferred from homology"/>
<evidence type="ECO:0000256" key="2">
    <source>
        <dbReference type="ARBA" id="ARBA00022448"/>
    </source>
</evidence>
<keyword evidence="2" id="KW-0813">Transport</keyword>
<evidence type="ECO:0000256" key="7">
    <source>
        <dbReference type="ARBA" id="ARBA00023136"/>
    </source>
</evidence>
<evidence type="ECO:0000256" key="8">
    <source>
        <dbReference type="ARBA" id="ARBA00038435"/>
    </source>
</evidence>
<evidence type="ECO:0000313" key="12">
    <source>
        <dbReference type="Proteomes" id="UP001501459"/>
    </source>
</evidence>
<feature type="transmembrane region" description="Helical" evidence="9">
    <location>
        <begin position="248"/>
        <end position="267"/>
    </location>
</feature>
<dbReference type="InterPro" id="IPR052180">
    <property type="entry name" value="NhaC_Na-H+_Antiporter"/>
</dbReference>
<evidence type="ECO:0000256" key="1">
    <source>
        <dbReference type="ARBA" id="ARBA00004651"/>
    </source>
</evidence>
<dbReference type="PANTHER" id="PTHR33451">
    <property type="entry name" value="MALATE-2H(+)/NA(+)-LACTATE ANTIPORTER"/>
    <property type="match status" value="1"/>
</dbReference>
<feature type="transmembrane region" description="Helical" evidence="9">
    <location>
        <begin position="51"/>
        <end position="68"/>
    </location>
</feature>